<evidence type="ECO:0000256" key="5">
    <source>
        <dbReference type="ARBA" id="ARBA00022692"/>
    </source>
</evidence>
<dbReference type="InterPro" id="IPR003362">
    <property type="entry name" value="Bact_transf"/>
</dbReference>
<evidence type="ECO:0000256" key="7">
    <source>
        <dbReference type="ARBA" id="ARBA00023136"/>
    </source>
</evidence>
<dbReference type="GO" id="GO:0016780">
    <property type="term" value="F:phosphotransferase activity, for other substituted phosphate groups"/>
    <property type="evidence" value="ECO:0007669"/>
    <property type="project" value="TreeGrafter"/>
</dbReference>
<evidence type="ECO:0000256" key="8">
    <source>
        <dbReference type="ARBA" id="ARBA00023169"/>
    </source>
</evidence>
<comment type="subcellular location">
    <subcellularLocation>
        <location evidence="1">Cell membrane</location>
    </subcellularLocation>
</comment>
<feature type="transmembrane region" description="Helical" evidence="9">
    <location>
        <begin position="46"/>
        <end position="70"/>
    </location>
</feature>
<keyword evidence="6 9" id="KW-1133">Transmembrane helix</keyword>
<accession>A0A443JBV3</accession>
<evidence type="ECO:0000256" key="6">
    <source>
        <dbReference type="ARBA" id="ARBA00022989"/>
    </source>
</evidence>
<evidence type="ECO:0000256" key="3">
    <source>
        <dbReference type="ARBA" id="ARBA00022475"/>
    </source>
</evidence>
<dbReference type="EMBL" id="SAUZ01000022">
    <property type="protein sequence ID" value="RWR18037.1"/>
    <property type="molecule type" value="Genomic_DNA"/>
</dbReference>
<keyword evidence="8" id="KW-0270">Exopolysaccharide synthesis</keyword>
<evidence type="ECO:0000256" key="1">
    <source>
        <dbReference type="ARBA" id="ARBA00004236"/>
    </source>
</evidence>
<dbReference type="Pfam" id="PF02397">
    <property type="entry name" value="Bac_transf"/>
    <property type="match status" value="1"/>
</dbReference>
<evidence type="ECO:0000313" key="12">
    <source>
        <dbReference type="Proteomes" id="UP000284476"/>
    </source>
</evidence>
<reference evidence="11 12" key="1">
    <citation type="submission" date="2019-01" db="EMBL/GenBank/DDBJ databases">
        <title>Sinorhodobacter populi sp. nov. isolated from the symptomatic bark tissue of Populus euramericana canker.</title>
        <authorList>
            <person name="Xu G."/>
        </authorList>
    </citation>
    <scope>NUCLEOTIDE SEQUENCE [LARGE SCALE GENOMIC DNA]</scope>
    <source>
        <strain evidence="11 12">SK2B-1</strain>
    </source>
</reference>
<evidence type="ECO:0000259" key="10">
    <source>
        <dbReference type="Pfam" id="PF02397"/>
    </source>
</evidence>
<dbReference type="GO" id="GO:0005886">
    <property type="term" value="C:plasma membrane"/>
    <property type="evidence" value="ECO:0007669"/>
    <property type="project" value="UniProtKB-SubCell"/>
</dbReference>
<evidence type="ECO:0000256" key="4">
    <source>
        <dbReference type="ARBA" id="ARBA00022679"/>
    </source>
</evidence>
<dbReference type="AlphaFoldDB" id="A0A443JBV3"/>
<dbReference type="PANTHER" id="PTHR30576:SF4">
    <property type="entry name" value="UNDECAPRENYL-PHOSPHATE GALACTOSE PHOSPHOTRANSFERASE"/>
    <property type="match status" value="1"/>
</dbReference>
<organism evidence="11 12">
    <name type="scientific">Paenirhodobacter populi</name>
    <dbReference type="NCBI Taxonomy" id="2306993"/>
    <lineage>
        <taxon>Bacteria</taxon>
        <taxon>Pseudomonadati</taxon>
        <taxon>Pseudomonadota</taxon>
        <taxon>Alphaproteobacteria</taxon>
        <taxon>Rhodobacterales</taxon>
        <taxon>Rhodobacter group</taxon>
        <taxon>Paenirhodobacter</taxon>
    </lineage>
</organism>
<keyword evidence="7 9" id="KW-0472">Membrane</keyword>
<name>A0A443JBV3_9RHOB</name>
<dbReference type="GO" id="GO:0000271">
    <property type="term" value="P:polysaccharide biosynthetic process"/>
    <property type="evidence" value="ECO:0007669"/>
    <property type="project" value="UniProtKB-KW"/>
</dbReference>
<keyword evidence="3" id="KW-1003">Cell membrane</keyword>
<comment type="caution">
    <text evidence="11">The sequence shown here is derived from an EMBL/GenBank/DDBJ whole genome shotgun (WGS) entry which is preliminary data.</text>
</comment>
<comment type="similarity">
    <text evidence="2">Belongs to the bacterial sugar transferase family.</text>
</comment>
<dbReference type="PANTHER" id="PTHR30576">
    <property type="entry name" value="COLANIC BIOSYNTHESIS UDP-GLUCOSE LIPID CARRIER TRANSFERASE"/>
    <property type="match status" value="1"/>
</dbReference>
<evidence type="ECO:0000313" key="11">
    <source>
        <dbReference type="EMBL" id="RWR18037.1"/>
    </source>
</evidence>
<keyword evidence="4 11" id="KW-0808">Transferase</keyword>
<feature type="domain" description="Bacterial sugar transferase" evidence="10">
    <location>
        <begin position="44"/>
        <end position="235"/>
    </location>
</feature>
<reference evidence="11 12" key="2">
    <citation type="submission" date="2019-01" db="EMBL/GenBank/DDBJ databases">
        <authorList>
            <person name="Li Y."/>
        </authorList>
    </citation>
    <scope>NUCLEOTIDE SEQUENCE [LARGE SCALE GENOMIC DNA]</scope>
    <source>
        <strain evidence="11 12">SK2B-1</strain>
    </source>
</reference>
<sequence>MFILAETRKPLSVGETAGGKTVTGKAPSAQQRSFAQRLYAGYVKRIVDLVLCVIMLPLMLPIMAVIWLLVRRDGGPGLFIQPRVGKDGRVFQCFKFRSMVMNAEKVLEDMCASDPEVAAEWLKYQKLKNDPRISKVGRVLRATSLDELPQFFNVLLGDMSLVGPRPFLPSQKALYDEAGGADYYRVRPGITGAWQVFGRSATTFKARVEFDDAYYRKLSLTSDLGLILRTVKVVFCRTGK</sequence>
<evidence type="ECO:0000256" key="2">
    <source>
        <dbReference type="ARBA" id="ARBA00006464"/>
    </source>
</evidence>
<keyword evidence="5 9" id="KW-0812">Transmembrane</keyword>
<gene>
    <name evidence="11" type="ORF">D2T30_17500</name>
</gene>
<dbReference type="Proteomes" id="UP000284476">
    <property type="component" value="Unassembled WGS sequence"/>
</dbReference>
<protein>
    <submittedName>
        <fullName evidence="11">Sugar transferase</fullName>
    </submittedName>
</protein>
<evidence type="ECO:0000256" key="9">
    <source>
        <dbReference type="SAM" id="Phobius"/>
    </source>
</evidence>
<proteinExistence type="inferred from homology"/>